<proteinExistence type="predicted"/>
<dbReference type="OrthoDB" id="8020742at2"/>
<dbReference type="Pfam" id="PF20605">
    <property type="entry name" value="Antitox_RHH"/>
    <property type="match status" value="1"/>
</dbReference>
<gene>
    <name evidence="2" type="ORF">D3273_22615</name>
</gene>
<comment type="caution">
    <text evidence="2">The sequence shown here is derived from an EMBL/GenBank/DDBJ whole genome shotgun (WGS) entry which is preliminary data.</text>
</comment>
<evidence type="ECO:0000313" key="3">
    <source>
        <dbReference type="Proteomes" id="UP000290759"/>
    </source>
</evidence>
<keyword evidence="3" id="KW-1185">Reference proteome</keyword>
<dbReference type="AlphaFoldDB" id="A0A4Q2U073"/>
<reference evidence="2 3" key="1">
    <citation type="submission" date="2018-12" db="EMBL/GenBank/DDBJ databases">
        <authorList>
            <person name="Grouzdev D.S."/>
            <person name="Krutkina M.S."/>
        </authorList>
    </citation>
    <scope>NUCLEOTIDE SEQUENCE [LARGE SCALE GENOMIC DNA]</scope>
    <source>
        <strain evidence="2 3">RmlP026</strain>
    </source>
</reference>
<name>A0A4Q2U073_9HYPH</name>
<sequence length="71" mass="7759">MEAPAEVASVASVGKPATAEKLTVYVPKAAAKRLKQMALDHDRRINDFLQEGVDLMLAKYGQPSLADFEKK</sequence>
<dbReference type="InterPro" id="IPR046765">
    <property type="entry name" value="Antitox_RHH"/>
</dbReference>
<reference evidence="2 3" key="2">
    <citation type="submission" date="2019-02" db="EMBL/GenBank/DDBJ databases">
        <title>'Lichenibacterium ramalinii' gen. nov. sp. nov., 'Lichenibacterium minor' gen. nov. sp. nov.</title>
        <authorList>
            <person name="Pankratov T."/>
        </authorList>
    </citation>
    <scope>NUCLEOTIDE SEQUENCE [LARGE SCALE GENOMIC DNA]</scope>
    <source>
        <strain evidence="2 3">RmlP026</strain>
    </source>
</reference>
<accession>A0A4Q2U073</accession>
<organism evidence="2 3">
    <name type="scientific">Lichenibacterium minor</name>
    <dbReference type="NCBI Taxonomy" id="2316528"/>
    <lineage>
        <taxon>Bacteria</taxon>
        <taxon>Pseudomonadati</taxon>
        <taxon>Pseudomonadota</taxon>
        <taxon>Alphaproteobacteria</taxon>
        <taxon>Hyphomicrobiales</taxon>
        <taxon>Lichenihabitantaceae</taxon>
        <taxon>Lichenibacterium</taxon>
    </lineage>
</organism>
<dbReference type="EMBL" id="QYBB01000043">
    <property type="protein sequence ID" value="RYC29672.1"/>
    <property type="molecule type" value="Genomic_DNA"/>
</dbReference>
<protein>
    <recommendedName>
        <fullName evidence="1">Antitoxin-like ribbon-helix-helix domain-containing protein</fullName>
    </recommendedName>
</protein>
<dbReference type="Proteomes" id="UP000290759">
    <property type="component" value="Unassembled WGS sequence"/>
</dbReference>
<evidence type="ECO:0000313" key="2">
    <source>
        <dbReference type="EMBL" id="RYC29672.1"/>
    </source>
</evidence>
<evidence type="ECO:0000259" key="1">
    <source>
        <dbReference type="Pfam" id="PF20605"/>
    </source>
</evidence>
<feature type="domain" description="Antitoxin-like ribbon-helix-helix" evidence="1">
    <location>
        <begin position="24"/>
        <end position="63"/>
    </location>
</feature>